<evidence type="ECO:0000313" key="5">
    <source>
        <dbReference type="Proteomes" id="UP000176511"/>
    </source>
</evidence>
<dbReference type="GO" id="GO:0005829">
    <property type="term" value="C:cytosol"/>
    <property type="evidence" value="ECO:0007669"/>
    <property type="project" value="TreeGrafter"/>
</dbReference>
<dbReference type="STRING" id="1798491.A3C87_02615"/>
<dbReference type="Gene3D" id="3.40.50.360">
    <property type="match status" value="1"/>
</dbReference>
<gene>
    <name evidence="4" type="ORF">A3C87_02615</name>
</gene>
<comment type="caution">
    <text evidence="4">The sequence shown here is derived from an EMBL/GenBank/DDBJ whole genome shotgun (WGS) entry which is preliminary data.</text>
</comment>
<dbReference type="InterPro" id="IPR029039">
    <property type="entry name" value="Flavoprotein-like_sf"/>
</dbReference>
<comment type="similarity">
    <text evidence="1">Belongs to the NAD(P)H dehydrogenase (quinone) family.</text>
</comment>
<proteinExistence type="inferred from homology"/>
<feature type="domain" description="Flavodoxin-like fold" evidence="3">
    <location>
        <begin position="4"/>
        <end position="188"/>
    </location>
</feature>
<dbReference type="Proteomes" id="UP000176511">
    <property type="component" value="Unassembled WGS sequence"/>
</dbReference>
<dbReference type="PANTHER" id="PTHR10204">
    <property type="entry name" value="NAD P H OXIDOREDUCTASE-RELATED"/>
    <property type="match status" value="1"/>
</dbReference>
<dbReference type="InterPro" id="IPR003680">
    <property type="entry name" value="Flavodoxin_fold"/>
</dbReference>
<protein>
    <recommendedName>
        <fullName evidence="3">Flavodoxin-like fold domain-containing protein</fullName>
    </recommendedName>
</protein>
<evidence type="ECO:0000313" key="4">
    <source>
        <dbReference type="EMBL" id="OGG61519.1"/>
    </source>
</evidence>
<dbReference type="PANTHER" id="PTHR10204:SF34">
    <property type="entry name" value="NAD(P)H DEHYDROGENASE [QUINONE] 1 ISOFORM 1"/>
    <property type="match status" value="1"/>
</dbReference>
<dbReference type="Pfam" id="PF02525">
    <property type="entry name" value="Flavodoxin_2"/>
    <property type="match status" value="1"/>
</dbReference>
<dbReference type="InterPro" id="IPR051545">
    <property type="entry name" value="NAD(P)H_dehydrogenase_qn"/>
</dbReference>
<accession>A0A1F6DJA7</accession>
<dbReference type="GO" id="GO:0003955">
    <property type="term" value="F:NAD(P)H dehydrogenase (quinone) activity"/>
    <property type="evidence" value="ECO:0007669"/>
    <property type="project" value="TreeGrafter"/>
</dbReference>
<sequence>MTSKKLLFINGHPDDGSFGNVLEASYLAAAQSAGHIIKVLRIRELDFDPILHHGYRSRQNLEQDLERAKIDIEWADHLVILYPTWWGSLPALLKGFFDRAFHPHWAFKVHKDRLMHERLLTGRTAHLITTMGGPSWFDFLYYHRSAYYTLSRAILWYCGIKVKKFTIFDNMTRATPEKRAGYLKKMEALGRKGI</sequence>
<name>A0A1F6DJA7_9BACT</name>
<reference evidence="4 5" key="1">
    <citation type="journal article" date="2016" name="Nat. Commun.">
        <title>Thousands of microbial genomes shed light on interconnected biogeochemical processes in an aquifer system.</title>
        <authorList>
            <person name="Anantharaman K."/>
            <person name="Brown C.T."/>
            <person name="Hug L.A."/>
            <person name="Sharon I."/>
            <person name="Castelle C.J."/>
            <person name="Probst A.J."/>
            <person name="Thomas B.C."/>
            <person name="Singh A."/>
            <person name="Wilkins M.J."/>
            <person name="Karaoz U."/>
            <person name="Brodie E.L."/>
            <person name="Williams K.H."/>
            <person name="Hubbard S.S."/>
            <person name="Banfield J.F."/>
        </authorList>
    </citation>
    <scope>NUCLEOTIDE SEQUENCE [LARGE SCALE GENOMIC DNA]</scope>
</reference>
<organism evidence="4 5">
    <name type="scientific">Candidatus Kaiserbacteria bacterium RIFCSPHIGHO2_02_FULL_49_34</name>
    <dbReference type="NCBI Taxonomy" id="1798491"/>
    <lineage>
        <taxon>Bacteria</taxon>
        <taxon>Candidatus Kaiseribacteriota</taxon>
    </lineage>
</organism>
<dbReference type="SUPFAM" id="SSF52218">
    <property type="entry name" value="Flavoproteins"/>
    <property type="match status" value="1"/>
</dbReference>
<dbReference type="EMBL" id="MFLE01000017">
    <property type="protein sequence ID" value="OGG61519.1"/>
    <property type="molecule type" value="Genomic_DNA"/>
</dbReference>
<evidence type="ECO:0000256" key="2">
    <source>
        <dbReference type="ARBA" id="ARBA00023002"/>
    </source>
</evidence>
<evidence type="ECO:0000259" key="3">
    <source>
        <dbReference type="Pfam" id="PF02525"/>
    </source>
</evidence>
<evidence type="ECO:0000256" key="1">
    <source>
        <dbReference type="ARBA" id="ARBA00006252"/>
    </source>
</evidence>
<dbReference type="AlphaFoldDB" id="A0A1F6DJA7"/>
<keyword evidence="2" id="KW-0560">Oxidoreductase</keyword>